<dbReference type="EMBL" id="ABWK02000001">
    <property type="protein sequence ID" value="EEX69934.1"/>
    <property type="molecule type" value="Genomic_DNA"/>
</dbReference>
<gene>
    <name evidence="1" type="ORF">MITSMUL_03065</name>
</gene>
<protein>
    <submittedName>
        <fullName evidence="1">Uncharacterized protein</fullName>
    </submittedName>
</protein>
<dbReference type="PATRIC" id="fig|500635.8.peg.60"/>
<dbReference type="Proteomes" id="UP000003671">
    <property type="component" value="Unassembled WGS sequence"/>
</dbReference>
<dbReference type="STRING" id="500635.MITSMUL_03065"/>
<dbReference type="HOGENOM" id="CLU_2650473_0_0_9"/>
<dbReference type="AlphaFoldDB" id="C9KJ67"/>
<accession>C9KJ67</accession>
<proteinExistence type="predicted"/>
<sequence length="76" mass="8928">MCLYFFPRNIVHDIAFLRIRSQHRFASFSSKRSFCLSISILLGIREIDNTQKIPPANDRWDLYVRVKRAINASRTG</sequence>
<name>C9KJ67_9FIRM</name>
<reference evidence="1" key="1">
    <citation type="submission" date="2009-09" db="EMBL/GenBank/DDBJ databases">
        <authorList>
            <person name="Weinstock G."/>
            <person name="Sodergren E."/>
            <person name="Clifton S."/>
            <person name="Fulton L."/>
            <person name="Fulton B."/>
            <person name="Courtney L."/>
            <person name="Fronick C."/>
            <person name="Harrison M."/>
            <person name="Strong C."/>
            <person name="Farmer C."/>
            <person name="Delahaunty K."/>
            <person name="Markovic C."/>
            <person name="Hall O."/>
            <person name="Minx P."/>
            <person name="Tomlinson C."/>
            <person name="Mitreva M."/>
            <person name="Nelson J."/>
            <person name="Hou S."/>
            <person name="Wollam A."/>
            <person name="Pepin K.H."/>
            <person name="Johnson M."/>
            <person name="Bhonagiri V."/>
            <person name="Nash W.E."/>
            <person name="Warren W."/>
            <person name="Chinwalla A."/>
            <person name="Mardis E.R."/>
            <person name="Wilson R.K."/>
        </authorList>
    </citation>
    <scope>NUCLEOTIDE SEQUENCE [LARGE SCALE GENOMIC DNA]</scope>
    <source>
        <strain evidence="1">DSM 20544</strain>
    </source>
</reference>
<organism evidence="1 2">
    <name type="scientific">Mitsuokella multacida DSM 20544</name>
    <dbReference type="NCBI Taxonomy" id="500635"/>
    <lineage>
        <taxon>Bacteria</taxon>
        <taxon>Bacillati</taxon>
        <taxon>Bacillota</taxon>
        <taxon>Negativicutes</taxon>
        <taxon>Selenomonadales</taxon>
        <taxon>Selenomonadaceae</taxon>
        <taxon>Mitsuokella</taxon>
    </lineage>
</organism>
<keyword evidence="2" id="KW-1185">Reference proteome</keyword>
<comment type="caution">
    <text evidence="1">The sequence shown here is derived from an EMBL/GenBank/DDBJ whole genome shotgun (WGS) entry which is preliminary data.</text>
</comment>
<evidence type="ECO:0000313" key="2">
    <source>
        <dbReference type="Proteomes" id="UP000003671"/>
    </source>
</evidence>
<evidence type="ECO:0000313" key="1">
    <source>
        <dbReference type="EMBL" id="EEX69934.1"/>
    </source>
</evidence>